<dbReference type="EMBL" id="BDGG01000010">
    <property type="protein sequence ID" value="GAV03881.1"/>
    <property type="molecule type" value="Genomic_DNA"/>
</dbReference>
<accession>A0A1D1VSC9</accession>
<feature type="signal peptide" evidence="1">
    <location>
        <begin position="1"/>
        <end position="21"/>
    </location>
</feature>
<dbReference type="PANTHER" id="PTHR34315">
    <property type="match status" value="1"/>
</dbReference>
<evidence type="ECO:0000313" key="2">
    <source>
        <dbReference type="EMBL" id="GAV03881.1"/>
    </source>
</evidence>
<organism evidence="2 3">
    <name type="scientific">Ramazzottius varieornatus</name>
    <name type="common">Water bear</name>
    <name type="synonym">Tardigrade</name>
    <dbReference type="NCBI Taxonomy" id="947166"/>
    <lineage>
        <taxon>Eukaryota</taxon>
        <taxon>Metazoa</taxon>
        <taxon>Ecdysozoa</taxon>
        <taxon>Tardigrada</taxon>
        <taxon>Eutardigrada</taxon>
        <taxon>Parachela</taxon>
        <taxon>Hypsibioidea</taxon>
        <taxon>Ramazzottiidae</taxon>
        <taxon>Ramazzottius</taxon>
    </lineage>
</organism>
<name>A0A1D1VSC9_RAMVA</name>
<dbReference type="AlphaFoldDB" id="A0A1D1VSC9"/>
<keyword evidence="1" id="KW-0732">Signal</keyword>
<evidence type="ECO:0000313" key="3">
    <source>
        <dbReference type="Proteomes" id="UP000186922"/>
    </source>
</evidence>
<comment type="caution">
    <text evidence="2">The sequence shown here is derived from an EMBL/GenBank/DDBJ whole genome shotgun (WGS) entry which is preliminary data.</text>
</comment>
<proteinExistence type="predicted"/>
<dbReference type="InterPro" id="IPR015889">
    <property type="entry name" value="Intradiol_dOase_core"/>
</dbReference>
<dbReference type="PANTHER" id="PTHR34315:SF1">
    <property type="entry name" value="INTRADIOL RING-CLEAVAGE DIOXYGENASES DOMAIN-CONTAINING PROTEIN-RELATED"/>
    <property type="match status" value="1"/>
</dbReference>
<dbReference type="GO" id="GO:0005506">
    <property type="term" value="F:iron ion binding"/>
    <property type="evidence" value="ECO:0007669"/>
    <property type="project" value="InterPro"/>
</dbReference>
<protein>
    <recommendedName>
        <fullName evidence="4">Intradiol ring-cleavage dioxygenases domain-containing protein</fullName>
    </recommendedName>
</protein>
<dbReference type="STRING" id="947166.A0A1D1VSC9"/>
<evidence type="ECO:0000256" key="1">
    <source>
        <dbReference type="SAM" id="SignalP"/>
    </source>
</evidence>
<feature type="chain" id="PRO_5008898778" description="Intradiol ring-cleavage dioxygenases domain-containing protein" evidence="1">
    <location>
        <begin position="22"/>
        <end position="172"/>
    </location>
</feature>
<gene>
    <name evidence="2" type="primary">RvY_14250-1</name>
    <name evidence="2" type="synonym">RvY_14250.1</name>
    <name evidence="2" type="ORF">RvY_14250</name>
</gene>
<dbReference type="Gene3D" id="2.60.130.10">
    <property type="entry name" value="Aromatic compound dioxygenase"/>
    <property type="match status" value="1"/>
</dbReference>
<reference evidence="2 3" key="1">
    <citation type="journal article" date="2016" name="Nat. Commun.">
        <title>Extremotolerant tardigrade genome and improved radiotolerance of human cultured cells by tardigrade-unique protein.</title>
        <authorList>
            <person name="Hashimoto T."/>
            <person name="Horikawa D.D."/>
            <person name="Saito Y."/>
            <person name="Kuwahara H."/>
            <person name="Kozuka-Hata H."/>
            <person name="Shin-I T."/>
            <person name="Minakuchi Y."/>
            <person name="Ohishi K."/>
            <person name="Motoyama A."/>
            <person name="Aizu T."/>
            <person name="Enomoto A."/>
            <person name="Kondo K."/>
            <person name="Tanaka S."/>
            <person name="Hara Y."/>
            <person name="Koshikawa S."/>
            <person name="Sagara H."/>
            <person name="Miura T."/>
            <person name="Yokobori S."/>
            <person name="Miyagawa K."/>
            <person name="Suzuki Y."/>
            <person name="Kubo T."/>
            <person name="Oyama M."/>
            <person name="Kohara Y."/>
            <person name="Fujiyama A."/>
            <person name="Arakawa K."/>
            <person name="Katayama T."/>
            <person name="Toyoda A."/>
            <person name="Kunieda T."/>
        </authorList>
    </citation>
    <scope>NUCLEOTIDE SEQUENCE [LARGE SCALE GENOMIC DNA]</scope>
    <source>
        <strain evidence="2 3">YOKOZUNA-1</strain>
    </source>
</reference>
<dbReference type="GO" id="GO:0016702">
    <property type="term" value="F:oxidoreductase activity, acting on single donors with incorporation of molecular oxygen, incorporation of two atoms of oxygen"/>
    <property type="evidence" value="ECO:0007669"/>
    <property type="project" value="InterPro"/>
</dbReference>
<dbReference type="Proteomes" id="UP000186922">
    <property type="component" value="Unassembled WGS sequence"/>
</dbReference>
<dbReference type="SUPFAM" id="SSF49482">
    <property type="entry name" value="Aromatic compound dioxygenase"/>
    <property type="match status" value="1"/>
</dbReference>
<sequence>MLPSHVCMLLFLSALTESTIAHNEGVAELPHVSAARNHFIARSKRSLDACVTSQFGSSIGENTRVRREALVQSVQQQDNSQNRFRELGSRGVSTEVASVLTTSHRKASSPFSHPFFPHDATCILTPEDFSGPYYVRGEHIRSDVREDQLGVFVQVIDIKTCAPVPNAYIDLW</sequence>
<dbReference type="OrthoDB" id="121380at2759"/>
<keyword evidence="3" id="KW-1185">Reference proteome</keyword>
<evidence type="ECO:0008006" key="4">
    <source>
        <dbReference type="Google" id="ProtNLM"/>
    </source>
</evidence>